<feature type="domain" description="NAD(P)-binding" evidence="1">
    <location>
        <begin position="13"/>
        <end position="298"/>
    </location>
</feature>
<sequence length="302" mass="34102">MDFLFKNDNKTVLITGADGFTGYHLTAALSKKGFNIFGVGREQKSNPIITPCDLTNKKEIWEIVERVRPDFIVHLAAVSFVGESDIESFYRVNLFGTMNLLEALSHQNPPPKKIIIASSANVYGSPRSRLIDESVCPAPVNHYANSKLAMEHMARTWFDRLPIIITRPFNYTGPGQSERFLIPKIVGHFKRKEKKICLGSLDVSRDFSDVKDVVECYVRLLMSDAMSVTVNICSGKSVALHEAINIMNKLAGYDISVEVTPDFIRQSEIKSLKGSNTYLKKLINFIPMTPFEEILQRMYETE</sequence>
<evidence type="ECO:0000259" key="1">
    <source>
        <dbReference type="Pfam" id="PF16363"/>
    </source>
</evidence>
<dbReference type="Proteomes" id="UP000009374">
    <property type="component" value="Unassembled WGS sequence"/>
</dbReference>
<protein>
    <submittedName>
        <fullName evidence="2">Putative UDP-glucose 4-epimerase</fullName>
    </submittedName>
</protein>
<dbReference type="Pfam" id="PF16363">
    <property type="entry name" value="GDP_Man_Dehyd"/>
    <property type="match status" value="1"/>
</dbReference>
<reference evidence="2 3" key="1">
    <citation type="journal article" date="2009" name="Appl. Environ. Microbiol.">
        <title>Community genomic and proteomic analyses of chemoautotrophic iron-oxidizing "Leptospirillum rubarum" (Group II) and "Leptospirillum ferrodiazotrophum" (Group III) bacteria in acid mine drainage biofilms.</title>
        <authorList>
            <person name="Goltsman D.S."/>
            <person name="Denef V.J."/>
            <person name="Singer S.W."/>
            <person name="VerBerkmoes N.C."/>
            <person name="Lefsrud M."/>
            <person name="Mueller R.S."/>
            <person name="Dick G.J."/>
            <person name="Sun C.L."/>
            <person name="Wheeler K.E."/>
            <person name="Zemla A."/>
            <person name="Baker B.J."/>
            <person name="Hauser L."/>
            <person name="Land M."/>
            <person name="Shah M.B."/>
            <person name="Thelen M.P."/>
            <person name="Hettich R.L."/>
            <person name="Banfield J.F."/>
        </authorList>
    </citation>
    <scope>NUCLEOTIDE SEQUENCE [LARGE SCALE GENOMIC DNA]</scope>
</reference>
<accession>C6HTN6</accession>
<dbReference type="Gene3D" id="3.90.25.10">
    <property type="entry name" value="UDP-galactose 4-epimerase, domain 1"/>
    <property type="match status" value="1"/>
</dbReference>
<evidence type="ECO:0000313" key="2">
    <source>
        <dbReference type="EMBL" id="EES54001.1"/>
    </source>
</evidence>
<dbReference type="Gene3D" id="3.40.50.720">
    <property type="entry name" value="NAD(P)-binding Rossmann-like Domain"/>
    <property type="match status" value="1"/>
</dbReference>
<dbReference type="SUPFAM" id="SSF51735">
    <property type="entry name" value="NAD(P)-binding Rossmann-fold domains"/>
    <property type="match status" value="1"/>
</dbReference>
<organism evidence="2 3">
    <name type="scientific">Leptospirillum ferrodiazotrophum</name>
    <dbReference type="NCBI Taxonomy" id="412449"/>
    <lineage>
        <taxon>Bacteria</taxon>
        <taxon>Pseudomonadati</taxon>
        <taxon>Nitrospirota</taxon>
        <taxon>Nitrospiria</taxon>
        <taxon>Nitrospirales</taxon>
        <taxon>Nitrospiraceae</taxon>
        <taxon>Leptospirillum</taxon>
    </lineage>
</organism>
<dbReference type="PANTHER" id="PTHR43000">
    <property type="entry name" value="DTDP-D-GLUCOSE 4,6-DEHYDRATASE-RELATED"/>
    <property type="match status" value="1"/>
</dbReference>
<name>C6HTN6_9BACT</name>
<dbReference type="AlphaFoldDB" id="C6HTN6"/>
<dbReference type="InterPro" id="IPR036291">
    <property type="entry name" value="NAD(P)-bd_dom_sf"/>
</dbReference>
<gene>
    <name evidence="2" type="ORF">UBAL3_24060019</name>
</gene>
<proteinExistence type="predicted"/>
<dbReference type="InterPro" id="IPR016040">
    <property type="entry name" value="NAD(P)-bd_dom"/>
</dbReference>
<dbReference type="EMBL" id="GG693851">
    <property type="protein sequence ID" value="EES54001.1"/>
    <property type="molecule type" value="Genomic_DNA"/>
</dbReference>
<keyword evidence="3" id="KW-1185">Reference proteome</keyword>
<evidence type="ECO:0000313" key="3">
    <source>
        <dbReference type="Proteomes" id="UP000009374"/>
    </source>
</evidence>